<gene>
    <name evidence="1" type="ORF">H6G72_17405</name>
</gene>
<reference evidence="1 2" key="1">
    <citation type="journal article" date="2020" name="ISME J.">
        <title>Comparative genomics reveals insights into cyanobacterial evolution and habitat adaptation.</title>
        <authorList>
            <person name="Chen M.Y."/>
            <person name="Teng W.K."/>
            <person name="Zhao L."/>
            <person name="Hu C.X."/>
            <person name="Zhou Y.K."/>
            <person name="Han B.P."/>
            <person name="Song L.R."/>
            <person name="Shu W.S."/>
        </authorList>
    </citation>
    <scope>NUCLEOTIDE SEQUENCE [LARGE SCALE GENOMIC DNA]</scope>
    <source>
        <strain evidence="1 2">FACHB-1370</strain>
    </source>
</reference>
<sequence length="45" mass="5296">MITQVAPGRNIKPVEVIVCCAIAWREALRPYWRLFLIIFDYFLLG</sequence>
<dbReference type="RefSeq" id="WP_190879246.1">
    <property type="nucleotide sequence ID" value="NZ_JACJSK010000024.1"/>
</dbReference>
<evidence type="ECO:0000313" key="1">
    <source>
        <dbReference type="EMBL" id="MBD2545578.1"/>
    </source>
</evidence>
<protein>
    <submittedName>
        <fullName evidence="1">Uncharacterized protein</fullName>
    </submittedName>
</protein>
<name>A0ABR8EHF4_9CYAN</name>
<dbReference type="Proteomes" id="UP000641954">
    <property type="component" value="Unassembled WGS sequence"/>
</dbReference>
<evidence type="ECO:0000313" key="2">
    <source>
        <dbReference type="Proteomes" id="UP000641954"/>
    </source>
</evidence>
<accession>A0ABR8EHF4</accession>
<comment type="caution">
    <text evidence="1">The sequence shown here is derived from an EMBL/GenBank/DDBJ whole genome shotgun (WGS) entry which is preliminary data.</text>
</comment>
<proteinExistence type="predicted"/>
<keyword evidence="2" id="KW-1185">Reference proteome</keyword>
<organism evidence="1 2">
    <name type="scientific">Planktothricoides raciborskii FACHB-1370</name>
    <dbReference type="NCBI Taxonomy" id="2949576"/>
    <lineage>
        <taxon>Bacteria</taxon>
        <taxon>Bacillati</taxon>
        <taxon>Cyanobacteriota</taxon>
        <taxon>Cyanophyceae</taxon>
        <taxon>Oscillatoriophycideae</taxon>
        <taxon>Oscillatoriales</taxon>
        <taxon>Oscillatoriaceae</taxon>
        <taxon>Planktothricoides</taxon>
    </lineage>
</organism>
<dbReference type="EMBL" id="JACJSK010000024">
    <property type="protein sequence ID" value="MBD2545578.1"/>
    <property type="molecule type" value="Genomic_DNA"/>
</dbReference>